<dbReference type="PANTHER" id="PTHR36529:SF1">
    <property type="entry name" value="GLYCOSYLTRANSFERASE"/>
    <property type="match status" value="1"/>
</dbReference>
<evidence type="ECO:0000313" key="3">
    <source>
        <dbReference type="Proteomes" id="UP000271626"/>
    </source>
</evidence>
<evidence type="ECO:0000313" key="1">
    <source>
        <dbReference type="EMBL" id="MBS4102163.1"/>
    </source>
</evidence>
<dbReference type="Gene3D" id="3.90.550.10">
    <property type="entry name" value="Spore Coat Polysaccharide Biosynthesis Protein SpsA, Chain A"/>
    <property type="match status" value="1"/>
</dbReference>
<dbReference type="PANTHER" id="PTHR36529">
    <property type="entry name" value="SLL1095 PROTEIN"/>
    <property type="match status" value="1"/>
</dbReference>
<sequence length="223" mass="22295">MSTVLIVAKAPVPGRVKTRLTSAYSAADAARFAAAALRDTLAAALAVPGARCAVALAGRLDDAVDAGVLRELLARCVVFPQSAGGLGARLADAHRRAADPDGPVLQIGMDTPQVTPELLASGLRASRRRAALGPAADGGWWALGVPAGAADRLGCLADVPMSTSRTGEATRIALASIGLSPAPLPELRDVDHPGDVAPVAAACAPGSAFRRAAAELTSAGSPC</sequence>
<organism evidence="2 3">
    <name type="scientific">Tsukamurella paurometabola</name>
    <name type="common">Corynebacterium paurometabolum</name>
    <dbReference type="NCBI Taxonomy" id="2061"/>
    <lineage>
        <taxon>Bacteria</taxon>
        <taxon>Bacillati</taxon>
        <taxon>Actinomycetota</taxon>
        <taxon>Actinomycetes</taxon>
        <taxon>Mycobacteriales</taxon>
        <taxon>Tsukamurellaceae</taxon>
        <taxon>Tsukamurella</taxon>
    </lineage>
</organism>
<proteinExistence type="predicted"/>
<dbReference type="Pfam" id="PF09837">
    <property type="entry name" value="DUF2064"/>
    <property type="match status" value="1"/>
</dbReference>
<dbReference type="Proteomes" id="UP000271626">
    <property type="component" value="Chromosome"/>
</dbReference>
<dbReference type="InterPro" id="IPR018641">
    <property type="entry name" value="Trfase_1_rSAM/seldom-assoc"/>
</dbReference>
<protein>
    <submittedName>
        <fullName evidence="1">DUF2064 domain-containing protein</fullName>
    </submittedName>
    <submittedName>
        <fullName evidence="2">Uncharacterized conserved protein</fullName>
    </submittedName>
</protein>
<dbReference type="EMBL" id="JAGXOE010000029">
    <property type="protein sequence ID" value="MBS4102163.1"/>
    <property type="molecule type" value="Genomic_DNA"/>
</dbReference>
<dbReference type="OrthoDB" id="9798250at2"/>
<dbReference type="SUPFAM" id="SSF53448">
    <property type="entry name" value="Nucleotide-diphospho-sugar transferases"/>
    <property type="match status" value="1"/>
</dbReference>
<dbReference type="RefSeq" id="WP_126196283.1">
    <property type="nucleotide sequence ID" value="NZ_CP085954.1"/>
</dbReference>
<gene>
    <name evidence="1" type="ORF">KFZ73_13055</name>
    <name evidence="2" type="ORF">NCTC10741_02284</name>
</gene>
<reference evidence="2 3" key="1">
    <citation type="submission" date="2018-12" db="EMBL/GenBank/DDBJ databases">
        <authorList>
            <consortium name="Pathogen Informatics"/>
        </authorList>
    </citation>
    <scope>NUCLEOTIDE SEQUENCE [LARGE SCALE GENOMIC DNA]</scope>
    <source>
        <strain evidence="2 3">NCTC10741</strain>
    </source>
</reference>
<dbReference type="Proteomes" id="UP000676853">
    <property type="component" value="Unassembled WGS sequence"/>
</dbReference>
<accession>A0A3P8KRP9</accession>
<evidence type="ECO:0000313" key="2">
    <source>
        <dbReference type="EMBL" id="VDR39147.1"/>
    </source>
</evidence>
<dbReference type="AlphaFoldDB" id="A0A3P8KRP9"/>
<name>A0A3P8KRP9_TSUPA</name>
<dbReference type="EMBL" id="LR131273">
    <property type="protein sequence ID" value="VDR39147.1"/>
    <property type="molecule type" value="Genomic_DNA"/>
</dbReference>
<keyword evidence="4" id="KW-1185">Reference proteome</keyword>
<dbReference type="InterPro" id="IPR029044">
    <property type="entry name" value="Nucleotide-diphossugar_trans"/>
</dbReference>
<evidence type="ECO:0000313" key="4">
    <source>
        <dbReference type="Proteomes" id="UP000676853"/>
    </source>
</evidence>
<reference evidence="1 4" key="2">
    <citation type="submission" date="2021-04" db="EMBL/GenBank/DDBJ databases">
        <title>Whole genome sequence analysis of a thiophenic sulfur metabolizing bacteria.</title>
        <authorList>
            <person name="Akhtar N."/>
            <person name="Akram J."/>
            <person name="Aslam A."/>
        </authorList>
    </citation>
    <scope>NUCLEOTIDE SEQUENCE [LARGE SCALE GENOMIC DNA]</scope>
    <source>
        <strain evidence="1 4">3OW</strain>
    </source>
</reference>